<dbReference type="Gene3D" id="3.10.20.30">
    <property type="match status" value="1"/>
</dbReference>
<dbReference type="Gene3D" id="1.10.3210.10">
    <property type="entry name" value="Hypothetical protein af1432"/>
    <property type="match status" value="1"/>
</dbReference>
<dbReference type="InterPro" id="IPR043519">
    <property type="entry name" value="NT_sf"/>
</dbReference>
<dbReference type="InterPro" id="IPR012675">
    <property type="entry name" value="Beta-grasp_dom_sf"/>
</dbReference>
<dbReference type="GO" id="GO:0005886">
    <property type="term" value="C:plasma membrane"/>
    <property type="evidence" value="ECO:0007669"/>
    <property type="project" value="TreeGrafter"/>
</dbReference>
<feature type="domain" description="TGS" evidence="4">
    <location>
        <begin position="413"/>
        <end position="474"/>
    </location>
</feature>
<dbReference type="CDD" id="cd05399">
    <property type="entry name" value="NT_Rel-Spo_like"/>
    <property type="match status" value="1"/>
</dbReference>
<accession>A0A1I1SI89</accession>
<dbReference type="InterPro" id="IPR007685">
    <property type="entry name" value="RelA_SpoT"/>
</dbReference>
<keyword evidence="6" id="KW-1185">Reference proteome</keyword>
<feature type="domain" description="HD" evidence="3">
    <location>
        <begin position="54"/>
        <end position="153"/>
    </location>
</feature>
<dbReference type="PANTHER" id="PTHR21262:SF36">
    <property type="entry name" value="BIFUNCTIONAL (P)PPGPP SYNTHASE_HYDROLASE SPOT"/>
    <property type="match status" value="1"/>
</dbReference>
<dbReference type="InterPro" id="IPR012676">
    <property type="entry name" value="TGS-like"/>
</dbReference>
<dbReference type="Proteomes" id="UP000199400">
    <property type="component" value="Unassembled WGS sequence"/>
</dbReference>
<dbReference type="CDD" id="cd01668">
    <property type="entry name" value="TGS_RSH"/>
    <property type="match status" value="1"/>
</dbReference>
<dbReference type="Pfam" id="PF02824">
    <property type="entry name" value="TGS"/>
    <property type="match status" value="1"/>
</dbReference>
<feature type="domain" description="ACT" evidence="2">
    <location>
        <begin position="693"/>
        <end position="768"/>
    </location>
</feature>
<reference evidence="6" key="1">
    <citation type="submission" date="2016-10" db="EMBL/GenBank/DDBJ databases">
        <authorList>
            <person name="Varghese N."/>
            <person name="Submissions S."/>
        </authorList>
    </citation>
    <scope>NUCLEOTIDE SEQUENCE [LARGE SCALE GENOMIC DNA]</scope>
    <source>
        <strain evidence="6">ATCC 25963</strain>
    </source>
</reference>
<dbReference type="CDD" id="cd00077">
    <property type="entry name" value="HDc"/>
    <property type="match status" value="1"/>
</dbReference>
<dbReference type="AlphaFoldDB" id="A0A1I1SI89"/>
<dbReference type="SMART" id="SM00954">
    <property type="entry name" value="RelA_SpoT"/>
    <property type="match status" value="1"/>
</dbReference>
<dbReference type="GO" id="GO:0008893">
    <property type="term" value="F:guanosine-3',5'-bis(diphosphate) 3'-diphosphatase activity"/>
    <property type="evidence" value="ECO:0007669"/>
    <property type="project" value="TreeGrafter"/>
</dbReference>
<dbReference type="Gene3D" id="3.30.460.10">
    <property type="entry name" value="Beta Polymerase, domain 2"/>
    <property type="match status" value="1"/>
</dbReference>
<name>A0A1I1SI89_9BACT</name>
<dbReference type="GO" id="GO:0016301">
    <property type="term" value="F:kinase activity"/>
    <property type="evidence" value="ECO:0007669"/>
    <property type="project" value="UniProtKB-KW"/>
</dbReference>
<dbReference type="GO" id="GO:0042594">
    <property type="term" value="P:response to starvation"/>
    <property type="evidence" value="ECO:0007669"/>
    <property type="project" value="TreeGrafter"/>
</dbReference>
<dbReference type="GO" id="GO:0008728">
    <property type="term" value="F:GTP diphosphokinase activity"/>
    <property type="evidence" value="ECO:0007669"/>
    <property type="project" value="TreeGrafter"/>
</dbReference>
<dbReference type="SUPFAM" id="SSF81271">
    <property type="entry name" value="TGS-like"/>
    <property type="match status" value="1"/>
</dbReference>
<evidence type="ECO:0000256" key="1">
    <source>
        <dbReference type="ARBA" id="ARBA00007476"/>
    </source>
</evidence>
<dbReference type="Pfam" id="PF13328">
    <property type="entry name" value="HD_4"/>
    <property type="match status" value="1"/>
</dbReference>
<dbReference type="InterPro" id="IPR004095">
    <property type="entry name" value="TGS"/>
</dbReference>
<dbReference type="PROSITE" id="PS51880">
    <property type="entry name" value="TGS"/>
    <property type="match status" value="1"/>
</dbReference>
<evidence type="ECO:0000259" key="2">
    <source>
        <dbReference type="PROSITE" id="PS51671"/>
    </source>
</evidence>
<dbReference type="Pfam" id="PF19296">
    <property type="entry name" value="RelA_AH_RIS"/>
    <property type="match status" value="1"/>
</dbReference>
<evidence type="ECO:0000259" key="4">
    <source>
        <dbReference type="PROSITE" id="PS51880"/>
    </source>
</evidence>
<comment type="similarity">
    <text evidence="1">Belongs to the RelA/SpoT family.</text>
</comment>
<dbReference type="CDD" id="cd04876">
    <property type="entry name" value="ACT_RelA-SpoT"/>
    <property type="match status" value="1"/>
</dbReference>
<dbReference type="Gene3D" id="3.30.70.260">
    <property type="match status" value="1"/>
</dbReference>
<dbReference type="SMART" id="SM00471">
    <property type="entry name" value="HDc"/>
    <property type="match status" value="1"/>
</dbReference>
<dbReference type="GO" id="GO:0015969">
    <property type="term" value="P:guanosine tetraphosphate metabolic process"/>
    <property type="evidence" value="ECO:0007669"/>
    <property type="project" value="InterPro"/>
</dbReference>
<dbReference type="SUPFAM" id="SSF55021">
    <property type="entry name" value="ACT-like"/>
    <property type="match status" value="1"/>
</dbReference>
<dbReference type="EMBL" id="FOMX01000002">
    <property type="protein sequence ID" value="SFD46042.1"/>
    <property type="molecule type" value="Genomic_DNA"/>
</dbReference>
<evidence type="ECO:0000313" key="6">
    <source>
        <dbReference type="Proteomes" id="UP000199400"/>
    </source>
</evidence>
<dbReference type="InterPro" id="IPR045865">
    <property type="entry name" value="ACT-like_dom_sf"/>
</dbReference>
<dbReference type="PANTHER" id="PTHR21262">
    <property type="entry name" value="GUANOSINE-3',5'-BIS DIPHOSPHATE 3'-PYROPHOSPHOHYDROLASE"/>
    <property type="match status" value="1"/>
</dbReference>
<proteinExistence type="inferred from homology"/>
<sequence length="771" mass="85047">MSEPACERPLEPSVATLLAELRDHGVTDTSAVEKAFALAEKCHAGQVRKSGEPYLTHPLRVAETIARLGLDTSSVIAALLHDAVEDSDLSVFDLTEQFGAEIAGIVDGVTKLGKVPYLSRQEQQAESFRKMLLAMSQDIRVLLVKLADRLDNMRTLEHMPGDKRQRIARETMEIYAPLANRLGIQWIRTELQDLSFRYLEPAIYDGVQSKIDNLFAGAPEFVARGLAELQAAFLPPAGPSDPAPSDRPEDERVEWPEALFGRASVRASVRRPYQVYRLSEEQDEGVDQVSDLVTFHIITRDRAGCYAALGVVHGRFTPVPGRFRDYIALPRQNHYQALHTAVMAHGVRLTLQIRSESMDDVAEKGIVSEWRRDRAGSKGWQNLTWLKSLMDWQGEVSDPHEFIAAVKADLFADEVFVFTPQGDIHTFPRGATPIDFAFAIHTDLGNHCSAARINGHMVPLRYQLRQGDTIEIITTPNPAVRKEWLKMCQTSRAQARIKQYLRQQERGRLRALGRSLLDTELAGRGRKLADFEAQGQMASRIADLDLPKDLRSEDGLYEALGAGQVAPAVVADALAPVADEEDNLFKRVLRRMSGKKPGPKLPGFGRLAPGQGAPGSPLLVTRERIEAGSSGAPMIQLAPCCSPLPGDPLIGYFVPGKGIAAHVEGCPEALGRIAERRLHLAWESGLEIDGPVTLEVRTTDTVGLLAEMSRAFSHHGINIKQANCRAYDSGRRAINTFQTTVRSLKQLSSLMATLRDITGVLAVERVFSRAE</sequence>
<evidence type="ECO:0000313" key="5">
    <source>
        <dbReference type="EMBL" id="SFD46042.1"/>
    </source>
</evidence>
<dbReference type="Pfam" id="PF04607">
    <property type="entry name" value="RelA_SpoT"/>
    <property type="match status" value="1"/>
</dbReference>
<dbReference type="InterPro" id="IPR045600">
    <property type="entry name" value="RelA/SpoT_AH_RIS"/>
</dbReference>
<dbReference type="PROSITE" id="PS51671">
    <property type="entry name" value="ACT"/>
    <property type="match status" value="1"/>
</dbReference>
<keyword evidence="5" id="KW-0808">Transferase</keyword>
<dbReference type="SUPFAM" id="SSF81301">
    <property type="entry name" value="Nucleotidyltransferase"/>
    <property type="match status" value="1"/>
</dbReference>
<dbReference type="FunFam" id="3.10.20.30:FF:000002">
    <property type="entry name" value="GTP pyrophosphokinase (RelA/SpoT)"/>
    <property type="match status" value="1"/>
</dbReference>
<keyword evidence="5" id="KW-0418">Kinase</keyword>
<dbReference type="OrthoDB" id="9805041at2"/>
<evidence type="ECO:0000259" key="3">
    <source>
        <dbReference type="PROSITE" id="PS51831"/>
    </source>
</evidence>
<dbReference type="Pfam" id="PF13291">
    <property type="entry name" value="ACT_4"/>
    <property type="match status" value="1"/>
</dbReference>
<dbReference type="STRING" id="54.SAMN02745121_00046"/>
<dbReference type="FunFam" id="1.10.3210.10:FF:000001">
    <property type="entry name" value="GTP pyrophosphokinase RelA"/>
    <property type="match status" value="1"/>
</dbReference>
<dbReference type="InterPro" id="IPR006674">
    <property type="entry name" value="HD_domain"/>
</dbReference>
<dbReference type="SUPFAM" id="SSF109604">
    <property type="entry name" value="HD-domain/PDEase-like"/>
    <property type="match status" value="1"/>
</dbReference>
<gene>
    <name evidence="5" type="ORF">SAMN02745121_00046</name>
</gene>
<organism evidence="5 6">
    <name type="scientific">Nannocystis exedens</name>
    <dbReference type="NCBI Taxonomy" id="54"/>
    <lineage>
        <taxon>Bacteria</taxon>
        <taxon>Pseudomonadati</taxon>
        <taxon>Myxococcota</taxon>
        <taxon>Polyangia</taxon>
        <taxon>Nannocystales</taxon>
        <taxon>Nannocystaceae</taxon>
        <taxon>Nannocystis</taxon>
    </lineage>
</organism>
<dbReference type="InterPro" id="IPR003607">
    <property type="entry name" value="HD/PDEase_dom"/>
</dbReference>
<protein>
    <submittedName>
        <fullName evidence="5">GTP pyrophosphokinase</fullName>
    </submittedName>
</protein>
<dbReference type="PROSITE" id="PS51831">
    <property type="entry name" value="HD"/>
    <property type="match status" value="1"/>
</dbReference>
<dbReference type="InterPro" id="IPR002912">
    <property type="entry name" value="ACT_dom"/>
</dbReference>
<dbReference type="InterPro" id="IPR033655">
    <property type="entry name" value="TGS_RelA/SpoT"/>
</dbReference>